<dbReference type="InterPro" id="IPR052527">
    <property type="entry name" value="Metal_cation-efflux_comp"/>
</dbReference>
<dbReference type="GO" id="GO:0032259">
    <property type="term" value="P:methylation"/>
    <property type="evidence" value="ECO:0007669"/>
    <property type="project" value="UniProtKB-KW"/>
</dbReference>
<dbReference type="Proteomes" id="UP000217465">
    <property type="component" value="Unassembled WGS sequence"/>
</dbReference>
<comment type="caution">
    <text evidence="6">The sequence shown here is derived from an EMBL/GenBank/DDBJ whole genome shotgun (WGS) entry which is preliminary data.</text>
</comment>
<name>A0A854WTW2_9STRE</name>
<evidence type="ECO:0000256" key="2">
    <source>
        <dbReference type="ARBA" id="ARBA00022692"/>
    </source>
</evidence>
<sequence length="175" mass="20309">MVLFIVLCLFVIRLYFLKISIANEKAIKAAGGREFGIKNSQFITLLHIMIYFFASLEAYLKMIKLDNQGIIGMVLITFSIFVLYKVTQLLSGIWTVKLMIVSNHKFVDHWLFRYIKHPNYFLNICPELIGLVLLCHAQITAMLLFPFYTIALTIRIIEENRLIDEVIKPNGYISK</sequence>
<comment type="subcellular location">
    <subcellularLocation>
        <location evidence="1">Membrane</location>
        <topology evidence="1">Multi-pass membrane protein</topology>
    </subcellularLocation>
</comment>
<evidence type="ECO:0000256" key="5">
    <source>
        <dbReference type="SAM" id="Phobius"/>
    </source>
</evidence>
<evidence type="ECO:0000313" key="7">
    <source>
        <dbReference type="Proteomes" id="UP000217465"/>
    </source>
</evidence>
<organism evidence="6 7">
    <name type="scientific">Streptococcus parauberis</name>
    <dbReference type="NCBI Taxonomy" id="1348"/>
    <lineage>
        <taxon>Bacteria</taxon>
        <taxon>Bacillati</taxon>
        <taxon>Bacillota</taxon>
        <taxon>Bacilli</taxon>
        <taxon>Lactobacillales</taxon>
        <taxon>Streptococcaceae</taxon>
        <taxon>Streptococcus</taxon>
    </lineage>
</organism>
<reference evidence="6 7" key="1">
    <citation type="submission" date="2016-06" db="EMBL/GenBank/DDBJ databases">
        <authorList>
            <person name="Haines A.N."/>
            <person name="Council K.R."/>
        </authorList>
    </citation>
    <scope>NUCLEOTIDE SEQUENCE [LARGE SCALE GENOMIC DNA]</scope>
    <source>
        <strain evidence="6 7">SP158-29</strain>
    </source>
</reference>
<keyword evidence="3 5" id="KW-1133">Transmembrane helix</keyword>
<keyword evidence="2 5" id="KW-0812">Transmembrane</keyword>
<keyword evidence="6" id="KW-0489">Methyltransferase</keyword>
<dbReference type="PANTHER" id="PTHR43847">
    <property type="entry name" value="BLL3993 PROTEIN"/>
    <property type="match status" value="1"/>
</dbReference>
<dbReference type="GO" id="GO:0004671">
    <property type="term" value="F:protein C-terminal S-isoprenylcysteine carboxyl O-methyltransferase activity"/>
    <property type="evidence" value="ECO:0007669"/>
    <property type="project" value="InterPro"/>
</dbReference>
<feature type="transmembrane region" description="Helical" evidence="5">
    <location>
        <begin position="128"/>
        <end position="151"/>
    </location>
</feature>
<keyword evidence="6" id="KW-0808">Transferase</keyword>
<evidence type="ECO:0000313" key="6">
    <source>
        <dbReference type="EMBL" id="PCH14473.1"/>
    </source>
</evidence>
<dbReference type="PANTHER" id="PTHR43847:SF1">
    <property type="entry name" value="BLL3993 PROTEIN"/>
    <property type="match status" value="1"/>
</dbReference>
<dbReference type="EMBL" id="NSGR01000001">
    <property type="protein sequence ID" value="PCH14473.1"/>
    <property type="molecule type" value="Genomic_DNA"/>
</dbReference>
<accession>A0A854WTW2</accession>
<feature type="transmembrane region" description="Helical" evidence="5">
    <location>
        <begin position="72"/>
        <end position="94"/>
    </location>
</feature>
<dbReference type="Gene3D" id="1.20.120.1630">
    <property type="match status" value="1"/>
</dbReference>
<proteinExistence type="predicted"/>
<dbReference type="AlphaFoldDB" id="A0A854WTW2"/>
<gene>
    <name evidence="6" type="ORF">A9Y57_00057</name>
</gene>
<dbReference type="GO" id="GO:0016020">
    <property type="term" value="C:membrane"/>
    <property type="evidence" value="ECO:0007669"/>
    <property type="project" value="UniProtKB-SubCell"/>
</dbReference>
<evidence type="ECO:0000256" key="1">
    <source>
        <dbReference type="ARBA" id="ARBA00004141"/>
    </source>
</evidence>
<dbReference type="InterPro" id="IPR007269">
    <property type="entry name" value="ICMT_MeTrfase"/>
</dbReference>
<evidence type="ECO:0000256" key="3">
    <source>
        <dbReference type="ARBA" id="ARBA00022989"/>
    </source>
</evidence>
<feature type="transmembrane region" description="Helical" evidence="5">
    <location>
        <begin position="40"/>
        <end position="60"/>
    </location>
</feature>
<evidence type="ECO:0000256" key="4">
    <source>
        <dbReference type="ARBA" id="ARBA00023136"/>
    </source>
</evidence>
<dbReference type="RefSeq" id="WP_003107528.1">
    <property type="nucleotide sequence ID" value="NZ_CBCPIC010000006.1"/>
</dbReference>
<dbReference type="Pfam" id="PF04140">
    <property type="entry name" value="ICMT"/>
    <property type="match status" value="1"/>
</dbReference>
<protein>
    <submittedName>
        <fullName evidence="6">Isoprenylcysteine carboxyl methyltransferase (ICMT) family protein</fullName>
    </submittedName>
</protein>
<keyword evidence="4 5" id="KW-0472">Membrane</keyword>